<keyword evidence="2" id="KW-1185">Reference proteome</keyword>
<gene>
    <name evidence="1" type="ORF">ACFQNG_02970</name>
</gene>
<organism evidence="1 2">
    <name type="scientific">Laceyella putida</name>
    <dbReference type="NCBI Taxonomy" id="110101"/>
    <lineage>
        <taxon>Bacteria</taxon>
        <taxon>Bacillati</taxon>
        <taxon>Bacillota</taxon>
        <taxon>Bacilli</taxon>
        <taxon>Bacillales</taxon>
        <taxon>Thermoactinomycetaceae</taxon>
        <taxon>Laceyella</taxon>
    </lineage>
</organism>
<name>A0ABW2RGM0_9BACL</name>
<comment type="caution">
    <text evidence="1">The sequence shown here is derived from an EMBL/GenBank/DDBJ whole genome shotgun (WGS) entry which is preliminary data.</text>
</comment>
<evidence type="ECO:0000313" key="2">
    <source>
        <dbReference type="Proteomes" id="UP001596500"/>
    </source>
</evidence>
<dbReference type="EMBL" id="JBHTBW010000006">
    <property type="protein sequence ID" value="MFC7440128.1"/>
    <property type="molecule type" value="Genomic_DNA"/>
</dbReference>
<protein>
    <submittedName>
        <fullName evidence="1">YwhD family protein</fullName>
    </submittedName>
</protein>
<dbReference type="InterPro" id="IPR014852">
    <property type="entry name" value="YwhD"/>
</dbReference>
<evidence type="ECO:0000313" key="1">
    <source>
        <dbReference type="EMBL" id="MFC7440128.1"/>
    </source>
</evidence>
<proteinExistence type="predicted"/>
<reference evidence="2" key="1">
    <citation type="journal article" date="2019" name="Int. J. Syst. Evol. Microbiol.">
        <title>The Global Catalogue of Microorganisms (GCM) 10K type strain sequencing project: providing services to taxonomists for standard genome sequencing and annotation.</title>
        <authorList>
            <consortium name="The Broad Institute Genomics Platform"/>
            <consortium name="The Broad Institute Genome Sequencing Center for Infectious Disease"/>
            <person name="Wu L."/>
            <person name="Ma J."/>
        </authorList>
    </citation>
    <scope>NUCLEOTIDE SEQUENCE [LARGE SCALE GENOMIC DNA]</scope>
    <source>
        <strain evidence="2">CGMCC 1.12942</strain>
    </source>
</reference>
<dbReference type="Proteomes" id="UP001596500">
    <property type="component" value="Unassembled WGS sequence"/>
</dbReference>
<sequence>MEYMSNKKEIQFNILSKKSTTHGAYHTGTINLNNLSSVLVEGDKAKIDLGLIHAKSAVERGIKFTSNEDEVTTGTLYWVVWVAVDRNEQGPYYAGVTACPMRIDREKRVGWKNLAFHVNRMDDALKRRIKVAEMGEVEKAALKELLINHNEEMWANSKTELKEQLSSQK</sequence>
<dbReference type="RefSeq" id="WP_379863339.1">
    <property type="nucleotide sequence ID" value="NZ_JBHTBW010000006.1"/>
</dbReference>
<accession>A0ABW2RGM0</accession>
<dbReference type="Pfam" id="PF08741">
    <property type="entry name" value="YwhD"/>
    <property type="match status" value="1"/>
</dbReference>